<dbReference type="EMBL" id="KQ459927">
    <property type="protein sequence ID" value="KPJ19315.1"/>
    <property type="molecule type" value="Genomic_DNA"/>
</dbReference>
<name>A0A0N0PE81_PAPMA</name>
<dbReference type="InParanoid" id="A0A0N0PE81"/>
<proteinExistence type="predicted"/>
<evidence type="ECO:0000313" key="2">
    <source>
        <dbReference type="Proteomes" id="UP000053240"/>
    </source>
</evidence>
<dbReference type="Proteomes" id="UP000053240">
    <property type="component" value="Unassembled WGS sequence"/>
</dbReference>
<sequence length="130" mass="14979">MRLAFPMCRTFILRAQIAEPTPIKAHIFFYEFRRNVYKRSFIEFHYKLCDFLDQDPYIGKVAAALGVACPIQARRYTLANISINLVDFPNIFPFEKGRINFCFNSTATGESIGEGALYLSFKNEPQNKHG</sequence>
<reference evidence="1 2" key="1">
    <citation type="journal article" date="2015" name="Nat. Commun.">
        <title>Outbred genome sequencing and CRISPR/Cas9 gene editing in butterflies.</title>
        <authorList>
            <person name="Li X."/>
            <person name="Fan D."/>
            <person name="Zhang W."/>
            <person name="Liu G."/>
            <person name="Zhang L."/>
            <person name="Zhao L."/>
            <person name="Fang X."/>
            <person name="Chen L."/>
            <person name="Dong Y."/>
            <person name="Chen Y."/>
            <person name="Ding Y."/>
            <person name="Zhao R."/>
            <person name="Feng M."/>
            <person name="Zhu Y."/>
            <person name="Feng Y."/>
            <person name="Jiang X."/>
            <person name="Zhu D."/>
            <person name="Xiang H."/>
            <person name="Feng X."/>
            <person name="Li S."/>
            <person name="Wang J."/>
            <person name="Zhang G."/>
            <person name="Kronforst M.R."/>
            <person name="Wang W."/>
        </authorList>
    </citation>
    <scope>NUCLEOTIDE SEQUENCE [LARGE SCALE GENOMIC DNA]</scope>
    <source>
        <strain evidence="1">Ya'a_city_454_Pm</strain>
        <tissue evidence="1">Whole body</tissue>
    </source>
</reference>
<evidence type="ECO:0000313" key="1">
    <source>
        <dbReference type="EMBL" id="KPJ19315.1"/>
    </source>
</evidence>
<gene>
    <name evidence="1" type="ORF">RR48_02386</name>
</gene>
<protein>
    <submittedName>
        <fullName evidence="1">Uncharacterized protein</fullName>
    </submittedName>
</protein>
<dbReference type="AlphaFoldDB" id="A0A0N0PE81"/>
<accession>A0A0N0PE81</accession>
<keyword evidence="2" id="KW-1185">Reference proteome</keyword>
<organism evidence="1 2">
    <name type="scientific">Papilio machaon</name>
    <name type="common">Old World swallowtail butterfly</name>
    <dbReference type="NCBI Taxonomy" id="76193"/>
    <lineage>
        <taxon>Eukaryota</taxon>
        <taxon>Metazoa</taxon>
        <taxon>Ecdysozoa</taxon>
        <taxon>Arthropoda</taxon>
        <taxon>Hexapoda</taxon>
        <taxon>Insecta</taxon>
        <taxon>Pterygota</taxon>
        <taxon>Neoptera</taxon>
        <taxon>Endopterygota</taxon>
        <taxon>Lepidoptera</taxon>
        <taxon>Glossata</taxon>
        <taxon>Ditrysia</taxon>
        <taxon>Papilionoidea</taxon>
        <taxon>Papilionidae</taxon>
        <taxon>Papilioninae</taxon>
        <taxon>Papilio</taxon>
    </lineage>
</organism>